<dbReference type="GO" id="GO:0031145">
    <property type="term" value="P:anaphase-promoting complex-dependent catabolic process"/>
    <property type="evidence" value="ECO:0007669"/>
    <property type="project" value="TreeGrafter"/>
</dbReference>
<evidence type="ECO:0000256" key="3">
    <source>
        <dbReference type="SAM" id="MobiDB-lite"/>
    </source>
</evidence>
<dbReference type="GO" id="GO:0010997">
    <property type="term" value="F:anaphase-promoting complex binding"/>
    <property type="evidence" value="ECO:0007669"/>
    <property type="project" value="InterPro"/>
</dbReference>
<protein>
    <submittedName>
        <fullName evidence="4">Uncharacterized protein</fullName>
    </submittedName>
</protein>
<dbReference type="PANTHER" id="PTHR19918">
    <property type="entry name" value="CELL DIVISION CYCLE 20 CDC20 FIZZY -RELATED"/>
    <property type="match status" value="1"/>
</dbReference>
<keyword evidence="5" id="KW-1185">Reference proteome</keyword>
<dbReference type="SMART" id="SM00320">
    <property type="entry name" value="WD40"/>
    <property type="match status" value="2"/>
</dbReference>
<dbReference type="InterPro" id="IPR001680">
    <property type="entry name" value="WD40_rpt"/>
</dbReference>
<proteinExistence type="predicted"/>
<keyword evidence="2" id="KW-0677">Repeat</keyword>
<evidence type="ECO:0000313" key="4">
    <source>
        <dbReference type="EMBL" id="KAF5673056.1"/>
    </source>
</evidence>
<evidence type="ECO:0000256" key="2">
    <source>
        <dbReference type="ARBA" id="ARBA00022737"/>
    </source>
</evidence>
<dbReference type="InterPro" id="IPR036322">
    <property type="entry name" value="WD40_repeat_dom_sf"/>
</dbReference>
<dbReference type="Gene3D" id="2.130.10.10">
    <property type="entry name" value="YVTN repeat-like/Quinoprotein amine dehydrogenase"/>
    <property type="match status" value="2"/>
</dbReference>
<dbReference type="AlphaFoldDB" id="A0A8H5TND7"/>
<dbReference type="Pfam" id="PF00400">
    <property type="entry name" value="WD40"/>
    <property type="match status" value="1"/>
</dbReference>
<sequence>MFKRPPRRPRSCRRECGIYLQPESPLDSGYCSIDEAYECSPNIRKRCFPSFDGSGFDEIPVSRFVENDVPTSTPMIKQDEVQPEVPKTPESHRHRDGTEVVSPFIYSKSRPGRLPLQDKRVDTNRRRLDRYVPRRDLISPSSERYRTTKQSQDLSRDERLKRDKSASADPFVLKRCVLDPDPRFPFRVDDSNLDRGVALGQLPQNRGGDRQVSMGAMWSVGGLAPSTIAVDDGQGHLVRRGTNARVFPTSFQESLVSTSVEKEKHEGRIASALKIDQVRKVLEFVQGQRVPRSPGYHALHTNFGQTSWNGYRWANKEEWSVPLKPAKKRLLPAAPFRVLDAPNLKDNFYCSPLAYSHTAHTLVSMFDTLPRFEVRQTFPVSCVSWRPICTLRPSKNPLSAGVEVQTEDLVVGDEMGNIYYYVVEWPLGWEIARNTWPGAVSLIAKISNIHYQQVCGLAWSYDGRLFASGGNDNLCCLFDADQVAGQRLDLPLTRNGYRTHIEAGSAYGGIETRVTHLLNLVASDDGSVRTVAAHMRLLQTTTDTVRYLGPGIEKHHWDHDAAVKAIAFCPWRRELVATGGGSNDKCIHFFHTPSGAALATISVSAQVTSLIWNTTRREIAATFGYASPEHPYRVSVFSWPECKQVAAIP</sequence>
<feature type="compositionally biased region" description="Basic and acidic residues" evidence="3">
    <location>
        <begin position="154"/>
        <end position="165"/>
    </location>
</feature>
<evidence type="ECO:0000313" key="5">
    <source>
        <dbReference type="Proteomes" id="UP000567885"/>
    </source>
</evidence>
<evidence type="ECO:0000256" key="1">
    <source>
        <dbReference type="ARBA" id="ARBA00022574"/>
    </source>
</evidence>
<dbReference type="GO" id="GO:1990757">
    <property type="term" value="F:ubiquitin ligase activator activity"/>
    <property type="evidence" value="ECO:0007669"/>
    <property type="project" value="TreeGrafter"/>
</dbReference>
<keyword evidence="1" id="KW-0853">WD repeat</keyword>
<dbReference type="EMBL" id="JAAGWQ010000056">
    <property type="protein sequence ID" value="KAF5673056.1"/>
    <property type="molecule type" value="Genomic_DNA"/>
</dbReference>
<reference evidence="4 5" key="1">
    <citation type="submission" date="2020-05" db="EMBL/GenBank/DDBJ databases">
        <title>Identification and distribution of gene clusters putatively required for synthesis of sphingolipid metabolism inhibitors in phylogenetically diverse species of the filamentous fungus Fusarium.</title>
        <authorList>
            <person name="Kim H.-S."/>
            <person name="Busman M."/>
            <person name="Brown D.W."/>
            <person name="Divon H."/>
            <person name="Uhlig S."/>
            <person name="Proctor R.H."/>
        </authorList>
    </citation>
    <scope>NUCLEOTIDE SEQUENCE [LARGE SCALE GENOMIC DNA]</scope>
    <source>
        <strain evidence="4 5">NRRL 20693</strain>
    </source>
</reference>
<accession>A0A8H5TND7</accession>
<dbReference type="SUPFAM" id="SSF50978">
    <property type="entry name" value="WD40 repeat-like"/>
    <property type="match status" value="1"/>
</dbReference>
<feature type="compositionally biased region" description="Basic and acidic residues" evidence="3">
    <location>
        <begin position="116"/>
        <end position="137"/>
    </location>
</feature>
<dbReference type="OrthoDB" id="10263272at2759"/>
<dbReference type="PANTHER" id="PTHR19918:SF5">
    <property type="entry name" value="MEIOSIS-SPECIFIC APC_C ACTIVATOR PROTEIN AMA1"/>
    <property type="match status" value="1"/>
</dbReference>
<name>A0A8H5TND7_FUSHE</name>
<dbReference type="GO" id="GO:0005680">
    <property type="term" value="C:anaphase-promoting complex"/>
    <property type="evidence" value="ECO:0007669"/>
    <property type="project" value="TreeGrafter"/>
</dbReference>
<dbReference type="InterPro" id="IPR015943">
    <property type="entry name" value="WD40/YVTN_repeat-like_dom_sf"/>
</dbReference>
<feature type="compositionally biased region" description="Basic and acidic residues" evidence="3">
    <location>
        <begin position="87"/>
        <end position="98"/>
    </location>
</feature>
<dbReference type="InterPro" id="IPR033010">
    <property type="entry name" value="Cdc20/Fizzy"/>
</dbReference>
<feature type="region of interest" description="Disordered" evidence="3">
    <location>
        <begin position="71"/>
        <end position="165"/>
    </location>
</feature>
<dbReference type="GO" id="GO:1905786">
    <property type="term" value="P:positive regulation of anaphase-promoting complex-dependent catabolic process"/>
    <property type="evidence" value="ECO:0007669"/>
    <property type="project" value="TreeGrafter"/>
</dbReference>
<comment type="caution">
    <text evidence="4">The sequence shown here is derived from an EMBL/GenBank/DDBJ whole genome shotgun (WGS) entry which is preliminary data.</text>
</comment>
<dbReference type="Proteomes" id="UP000567885">
    <property type="component" value="Unassembled WGS sequence"/>
</dbReference>
<organism evidence="4 5">
    <name type="scientific">Fusarium heterosporum</name>
    <dbReference type="NCBI Taxonomy" id="42747"/>
    <lineage>
        <taxon>Eukaryota</taxon>
        <taxon>Fungi</taxon>
        <taxon>Dikarya</taxon>
        <taxon>Ascomycota</taxon>
        <taxon>Pezizomycotina</taxon>
        <taxon>Sordariomycetes</taxon>
        <taxon>Hypocreomycetidae</taxon>
        <taxon>Hypocreales</taxon>
        <taxon>Nectriaceae</taxon>
        <taxon>Fusarium</taxon>
        <taxon>Fusarium heterosporum species complex</taxon>
    </lineage>
</organism>
<gene>
    <name evidence="4" type="ORF">FHETE_3541</name>
</gene>